<evidence type="ECO:0000313" key="3">
    <source>
        <dbReference type="Proteomes" id="UP000502248"/>
    </source>
</evidence>
<proteinExistence type="inferred from homology"/>
<accession>A0A7Z2VNE5</accession>
<dbReference type="KEGG" id="cheb:HH215_24600"/>
<evidence type="ECO:0000256" key="1">
    <source>
        <dbReference type="ARBA" id="ARBA00006479"/>
    </source>
</evidence>
<dbReference type="PANTHER" id="PTHR18964">
    <property type="entry name" value="ROK (REPRESSOR, ORF, KINASE) FAMILY"/>
    <property type="match status" value="1"/>
</dbReference>
<dbReference type="Gene3D" id="3.30.420.40">
    <property type="match status" value="2"/>
</dbReference>
<gene>
    <name evidence="2" type="ORF">HH215_24600</name>
</gene>
<dbReference type="PROSITE" id="PS01125">
    <property type="entry name" value="ROK"/>
    <property type="match status" value="1"/>
</dbReference>
<comment type="similarity">
    <text evidence="1">Belongs to the ROK (NagC/XylR) family.</text>
</comment>
<dbReference type="EMBL" id="CP051680">
    <property type="protein sequence ID" value="QJD86040.1"/>
    <property type="molecule type" value="Genomic_DNA"/>
</dbReference>
<sequence>MEYAIGVDIGGTKIHFAAVDREGRIVDSHRVPSEAQLGADHVMSVVLKGVDATIKRLPSGAIATGIGVGSAGQINFETGTVEYAGSQLPGWTGTPITRILKEKFHLPAYADNDVNAIAVAEQMYGAGRGMNSFIVVALGTGIGGAIVEAGRVVRGALGCAGELGHVSVDFNGPTCENCGNNGCVELYASGSGIARIGRKIIAEGGGAVPWQPDSKEIAQAWLQGERYASQVMDIAIRALAAAIAGYIHMCNPQAVILGGGVSEAGAPFLNALDQEIKSRTSAAVRSAYRLLPAYVGNDAGVIGAAGQVWLYENG</sequence>
<dbReference type="CDD" id="cd24068">
    <property type="entry name" value="ASKHA_NBD_ROK_FnNanK-like"/>
    <property type="match status" value="1"/>
</dbReference>
<dbReference type="RefSeq" id="WP_169282292.1">
    <property type="nucleotide sequence ID" value="NZ_CP051680.1"/>
</dbReference>
<dbReference type="PANTHER" id="PTHR18964:SF149">
    <property type="entry name" value="BIFUNCTIONAL UDP-N-ACETYLGLUCOSAMINE 2-EPIMERASE_N-ACETYLMANNOSAMINE KINASE"/>
    <property type="match status" value="1"/>
</dbReference>
<dbReference type="InterPro" id="IPR043129">
    <property type="entry name" value="ATPase_NBD"/>
</dbReference>
<dbReference type="InterPro" id="IPR049874">
    <property type="entry name" value="ROK_cs"/>
</dbReference>
<evidence type="ECO:0000313" key="2">
    <source>
        <dbReference type="EMBL" id="QJD86040.1"/>
    </source>
</evidence>
<dbReference type="Proteomes" id="UP000502248">
    <property type="component" value="Chromosome"/>
</dbReference>
<dbReference type="Pfam" id="PF00480">
    <property type="entry name" value="ROK"/>
    <property type="match status" value="1"/>
</dbReference>
<reference evidence="2 3" key="1">
    <citation type="submission" date="2020-04" db="EMBL/GenBank/DDBJ databases">
        <title>Genome sequencing of novel species.</title>
        <authorList>
            <person name="Heo J."/>
            <person name="Kim S.-J."/>
            <person name="Kim J.-S."/>
            <person name="Hong S.-B."/>
            <person name="Kwon S.-W."/>
        </authorList>
    </citation>
    <scope>NUCLEOTIDE SEQUENCE [LARGE SCALE GENOMIC DNA]</scope>
    <source>
        <strain evidence="2 3">MFER-1</strain>
    </source>
</reference>
<name>A0A7Z2VNE5_9BACL</name>
<keyword evidence="3" id="KW-1185">Reference proteome</keyword>
<dbReference type="InterPro" id="IPR000600">
    <property type="entry name" value="ROK"/>
</dbReference>
<protein>
    <submittedName>
        <fullName evidence="2">ROK family protein</fullName>
    </submittedName>
</protein>
<dbReference type="SUPFAM" id="SSF53067">
    <property type="entry name" value="Actin-like ATPase domain"/>
    <property type="match status" value="1"/>
</dbReference>
<dbReference type="AlphaFoldDB" id="A0A7Z2VNE5"/>
<organism evidence="2 3">
    <name type="scientific">Cohnella herbarum</name>
    <dbReference type="NCBI Taxonomy" id="2728023"/>
    <lineage>
        <taxon>Bacteria</taxon>
        <taxon>Bacillati</taxon>
        <taxon>Bacillota</taxon>
        <taxon>Bacilli</taxon>
        <taxon>Bacillales</taxon>
        <taxon>Paenibacillaceae</taxon>
        <taxon>Cohnella</taxon>
    </lineage>
</organism>